<dbReference type="EMBL" id="BLXT01008064">
    <property type="protein sequence ID" value="GFO45756.1"/>
    <property type="molecule type" value="Genomic_DNA"/>
</dbReference>
<gene>
    <name evidence="1" type="ORF">PoB_007226100</name>
</gene>
<accession>A0AAV4DNQ2</accession>
<sequence>MGNLYHTKSHGSYGSFSQCKTCSTVRVPLNVTHNVEKFVCVASAQQGVSGFQAYPASVVGLEPLTKGACRSQSGFAFHSATKAPIDGKGYIRLLYYSAGPILLKESKTISKRM</sequence>
<evidence type="ECO:0000313" key="2">
    <source>
        <dbReference type="Proteomes" id="UP000735302"/>
    </source>
</evidence>
<dbReference type="AlphaFoldDB" id="A0AAV4DNQ2"/>
<reference evidence="1 2" key="1">
    <citation type="journal article" date="2021" name="Elife">
        <title>Chloroplast acquisition without the gene transfer in kleptoplastic sea slugs, Plakobranchus ocellatus.</title>
        <authorList>
            <person name="Maeda T."/>
            <person name="Takahashi S."/>
            <person name="Yoshida T."/>
            <person name="Shimamura S."/>
            <person name="Takaki Y."/>
            <person name="Nagai Y."/>
            <person name="Toyoda A."/>
            <person name="Suzuki Y."/>
            <person name="Arimoto A."/>
            <person name="Ishii H."/>
            <person name="Satoh N."/>
            <person name="Nishiyama T."/>
            <person name="Hasebe M."/>
            <person name="Maruyama T."/>
            <person name="Minagawa J."/>
            <person name="Obokata J."/>
            <person name="Shigenobu S."/>
        </authorList>
    </citation>
    <scope>NUCLEOTIDE SEQUENCE [LARGE SCALE GENOMIC DNA]</scope>
</reference>
<proteinExistence type="predicted"/>
<name>A0AAV4DNQ2_9GAST</name>
<protein>
    <submittedName>
        <fullName evidence="1">Uncharacterized protein</fullName>
    </submittedName>
</protein>
<keyword evidence="2" id="KW-1185">Reference proteome</keyword>
<dbReference type="Proteomes" id="UP000735302">
    <property type="component" value="Unassembled WGS sequence"/>
</dbReference>
<comment type="caution">
    <text evidence="1">The sequence shown here is derived from an EMBL/GenBank/DDBJ whole genome shotgun (WGS) entry which is preliminary data.</text>
</comment>
<evidence type="ECO:0000313" key="1">
    <source>
        <dbReference type="EMBL" id="GFO45756.1"/>
    </source>
</evidence>
<organism evidence="1 2">
    <name type="scientific">Plakobranchus ocellatus</name>
    <dbReference type="NCBI Taxonomy" id="259542"/>
    <lineage>
        <taxon>Eukaryota</taxon>
        <taxon>Metazoa</taxon>
        <taxon>Spiralia</taxon>
        <taxon>Lophotrochozoa</taxon>
        <taxon>Mollusca</taxon>
        <taxon>Gastropoda</taxon>
        <taxon>Heterobranchia</taxon>
        <taxon>Euthyneura</taxon>
        <taxon>Panpulmonata</taxon>
        <taxon>Sacoglossa</taxon>
        <taxon>Placobranchoidea</taxon>
        <taxon>Plakobranchidae</taxon>
        <taxon>Plakobranchus</taxon>
    </lineage>
</organism>